<dbReference type="Gene3D" id="3.10.20.440">
    <property type="entry name" value="2Fe-2S iron-sulphur cluster binding domain, sarcosine oxidase, alpha subunit, N-terminal domain"/>
    <property type="match status" value="1"/>
</dbReference>
<dbReference type="InterPro" id="IPR042204">
    <property type="entry name" value="2Fe-2S-bd_N"/>
</dbReference>
<proteinExistence type="predicted"/>
<dbReference type="Proteomes" id="UP000198546">
    <property type="component" value="Chromosome i"/>
</dbReference>
<sequence>MPLHWQGRELAARPGQSVAAALLENGVRSWRRTRRGGRPRGLFCGIGACYDCLVRLDGGPEVRACLVPVSPGLRVDPGGAVPEHDPCEQDPTRRPPERDAVQHPTEEDA</sequence>
<keyword evidence="4" id="KW-1185">Reference proteome</keyword>
<reference evidence="3 4" key="1">
    <citation type="submission" date="2016-10" db="EMBL/GenBank/DDBJ databases">
        <authorList>
            <person name="de Groot N.N."/>
        </authorList>
    </citation>
    <scope>NUCLEOTIDE SEQUENCE [LARGE SCALE GENOMIC DNA]</scope>
    <source>
        <strain evidence="3 4">MON 2.2</strain>
    </source>
</reference>
<evidence type="ECO:0000256" key="2">
    <source>
        <dbReference type="SAM" id="MobiDB-lite"/>
    </source>
</evidence>
<dbReference type="STRING" id="675864.SAMN04489747_3242"/>
<dbReference type="GO" id="GO:0016491">
    <property type="term" value="F:oxidoreductase activity"/>
    <property type="evidence" value="ECO:0007669"/>
    <property type="project" value="UniProtKB-KW"/>
</dbReference>
<evidence type="ECO:0000256" key="1">
    <source>
        <dbReference type="ARBA" id="ARBA00023002"/>
    </source>
</evidence>
<keyword evidence="1" id="KW-0560">Oxidoreductase</keyword>
<feature type="compositionally biased region" description="Basic and acidic residues" evidence="2">
    <location>
        <begin position="82"/>
        <end position="109"/>
    </location>
</feature>
<protein>
    <submittedName>
        <fullName evidence="3">2Fe-2S iron-sulfur cluster binding domain-containing protein</fullName>
    </submittedName>
</protein>
<accession>A0A1G7CFS0</accession>
<organism evidence="3 4">
    <name type="scientific">Auraticoccus monumenti</name>
    <dbReference type="NCBI Taxonomy" id="675864"/>
    <lineage>
        <taxon>Bacteria</taxon>
        <taxon>Bacillati</taxon>
        <taxon>Actinomycetota</taxon>
        <taxon>Actinomycetes</taxon>
        <taxon>Propionibacteriales</taxon>
        <taxon>Propionibacteriaceae</taxon>
        <taxon>Auraticoccus</taxon>
    </lineage>
</organism>
<dbReference type="EMBL" id="LT629688">
    <property type="protein sequence ID" value="SDE37590.1"/>
    <property type="molecule type" value="Genomic_DNA"/>
</dbReference>
<gene>
    <name evidence="3" type="ORF">SAMN04489747_3242</name>
</gene>
<dbReference type="InterPro" id="IPR036010">
    <property type="entry name" value="2Fe-2S_ferredoxin-like_sf"/>
</dbReference>
<evidence type="ECO:0000313" key="3">
    <source>
        <dbReference type="EMBL" id="SDE37590.1"/>
    </source>
</evidence>
<evidence type="ECO:0000313" key="4">
    <source>
        <dbReference type="Proteomes" id="UP000198546"/>
    </source>
</evidence>
<name>A0A1G7CFS0_9ACTN</name>
<dbReference type="AlphaFoldDB" id="A0A1G7CFS0"/>
<dbReference type="Pfam" id="PF13510">
    <property type="entry name" value="Fer2_4"/>
    <property type="match status" value="1"/>
</dbReference>
<dbReference type="InterPro" id="IPR001041">
    <property type="entry name" value="2Fe-2S_ferredoxin-type"/>
</dbReference>
<dbReference type="SUPFAM" id="SSF54292">
    <property type="entry name" value="2Fe-2S ferredoxin-like"/>
    <property type="match status" value="1"/>
</dbReference>
<feature type="region of interest" description="Disordered" evidence="2">
    <location>
        <begin position="73"/>
        <end position="109"/>
    </location>
</feature>
<dbReference type="CDD" id="cd00207">
    <property type="entry name" value="fer2"/>
    <property type="match status" value="1"/>
</dbReference>
<dbReference type="GO" id="GO:0051536">
    <property type="term" value="F:iron-sulfur cluster binding"/>
    <property type="evidence" value="ECO:0007669"/>
    <property type="project" value="InterPro"/>
</dbReference>